<comment type="similarity">
    <text evidence="3 15 17">Belongs to the RNA methyltransferase TrmD family.</text>
</comment>
<evidence type="ECO:0000256" key="11">
    <source>
        <dbReference type="ARBA" id="ARBA00022694"/>
    </source>
</evidence>
<feature type="binding site" evidence="15 16">
    <location>
        <position position="124"/>
    </location>
    <ligand>
        <name>S-adenosyl-L-methionine</name>
        <dbReference type="ChEBI" id="CHEBI:59789"/>
    </ligand>
</feature>
<accession>A0A927R7G5</accession>
<reference evidence="19" key="1">
    <citation type="submission" date="2020-10" db="EMBL/GenBank/DDBJ databases">
        <title>Sequencing the genomes of 1000 actinobacteria strains.</title>
        <authorList>
            <person name="Klenk H.-P."/>
        </authorList>
    </citation>
    <scope>NUCLEOTIDE SEQUENCE</scope>
    <source>
        <strain evidence="19">DSM 46832</strain>
    </source>
</reference>
<dbReference type="EC" id="2.1.1.228" evidence="5 15"/>
<evidence type="ECO:0000256" key="10">
    <source>
        <dbReference type="ARBA" id="ARBA00022691"/>
    </source>
</evidence>
<dbReference type="InterPro" id="IPR016009">
    <property type="entry name" value="tRNA_MeTrfase_TRMD/TRM10"/>
</dbReference>
<evidence type="ECO:0000256" key="17">
    <source>
        <dbReference type="RuleBase" id="RU003464"/>
    </source>
</evidence>
<evidence type="ECO:0000256" key="2">
    <source>
        <dbReference type="ARBA" id="ARBA00004496"/>
    </source>
</evidence>
<evidence type="ECO:0000256" key="8">
    <source>
        <dbReference type="ARBA" id="ARBA00022603"/>
    </source>
</evidence>
<organism evidence="19 20">
    <name type="scientific">Plantactinospora soyae</name>
    <dbReference type="NCBI Taxonomy" id="1544732"/>
    <lineage>
        <taxon>Bacteria</taxon>
        <taxon>Bacillati</taxon>
        <taxon>Actinomycetota</taxon>
        <taxon>Actinomycetes</taxon>
        <taxon>Micromonosporales</taxon>
        <taxon>Micromonosporaceae</taxon>
        <taxon>Plantactinospora</taxon>
    </lineage>
</organism>
<keyword evidence="10 15" id="KW-0949">S-adenosyl-L-methionine</keyword>
<evidence type="ECO:0000256" key="7">
    <source>
        <dbReference type="ARBA" id="ARBA00022490"/>
    </source>
</evidence>
<evidence type="ECO:0000256" key="12">
    <source>
        <dbReference type="ARBA" id="ARBA00029736"/>
    </source>
</evidence>
<evidence type="ECO:0000256" key="14">
    <source>
        <dbReference type="ARBA" id="ARBA00047783"/>
    </source>
</evidence>
<evidence type="ECO:0000259" key="18">
    <source>
        <dbReference type="Pfam" id="PF01746"/>
    </source>
</evidence>
<dbReference type="Gene3D" id="1.10.1270.20">
    <property type="entry name" value="tRNA(m1g37)methyltransferase, domain 2"/>
    <property type="match status" value="1"/>
</dbReference>
<name>A0A927R7G5_9ACTN</name>
<comment type="subcellular location">
    <subcellularLocation>
        <location evidence="2 15 17">Cytoplasm</location>
    </subcellularLocation>
</comment>
<evidence type="ECO:0000256" key="13">
    <source>
        <dbReference type="ARBA" id="ARBA00033392"/>
    </source>
</evidence>
<dbReference type="InterPro" id="IPR029026">
    <property type="entry name" value="tRNA_m1G_MTases_N"/>
</dbReference>
<gene>
    <name evidence="15" type="primary">trmD</name>
    <name evidence="19" type="ORF">H4W31_003469</name>
</gene>
<feature type="binding site" evidence="15 16">
    <location>
        <begin position="148"/>
        <end position="153"/>
    </location>
    <ligand>
        <name>S-adenosyl-L-methionine</name>
        <dbReference type="ChEBI" id="CHEBI:59789"/>
    </ligand>
</feature>
<keyword evidence="9 15" id="KW-0808">Transferase</keyword>
<dbReference type="PANTHER" id="PTHR46417:SF1">
    <property type="entry name" value="TRNA (GUANINE-N(1)-)-METHYLTRANSFERASE"/>
    <property type="match status" value="1"/>
</dbReference>
<evidence type="ECO:0000256" key="6">
    <source>
        <dbReference type="ARBA" id="ARBA00014679"/>
    </source>
</evidence>
<keyword evidence="8 15" id="KW-0489">Methyltransferase</keyword>
<dbReference type="SUPFAM" id="SSF75217">
    <property type="entry name" value="alpha/beta knot"/>
    <property type="match status" value="1"/>
</dbReference>
<evidence type="ECO:0000313" key="19">
    <source>
        <dbReference type="EMBL" id="MBE1487831.1"/>
    </source>
</evidence>
<keyword evidence="11 15" id="KW-0819">tRNA processing</keyword>
<evidence type="ECO:0000256" key="16">
    <source>
        <dbReference type="PIRSR" id="PIRSR000386-1"/>
    </source>
</evidence>
<dbReference type="GO" id="GO:0005829">
    <property type="term" value="C:cytosol"/>
    <property type="evidence" value="ECO:0007669"/>
    <property type="project" value="TreeGrafter"/>
</dbReference>
<evidence type="ECO:0000256" key="9">
    <source>
        <dbReference type="ARBA" id="ARBA00022679"/>
    </source>
</evidence>
<dbReference type="NCBIfam" id="TIGR00088">
    <property type="entry name" value="trmD"/>
    <property type="match status" value="1"/>
</dbReference>
<dbReference type="InterPro" id="IPR002649">
    <property type="entry name" value="tRNA_m1G_MeTrfase_TrmD"/>
</dbReference>
<comment type="caution">
    <text evidence="19">The sequence shown here is derived from an EMBL/GenBank/DDBJ whole genome shotgun (WGS) entry which is preliminary data.</text>
</comment>
<dbReference type="GO" id="GO:0002939">
    <property type="term" value="P:tRNA N1-guanine methylation"/>
    <property type="evidence" value="ECO:0007669"/>
    <property type="project" value="TreeGrafter"/>
</dbReference>
<dbReference type="FunFam" id="3.40.1280.10:FF:000001">
    <property type="entry name" value="tRNA (guanine-N(1)-)-methyltransferase"/>
    <property type="match status" value="1"/>
</dbReference>
<dbReference type="InterPro" id="IPR029028">
    <property type="entry name" value="Alpha/beta_knot_MTases"/>
</dbReference>
<dbReference type="HAMAP" id="MF_00605">
    <property type="entry name" value="TrmD"/>
    <property type="match status" value="1"/>
</dbReference>
<dbReference type="AlphaFoldDB" id="A0A927R7G5"/>
<keyword evidence="7 15" id="KW-0963">Cytoplasm</keyword>
<evidence type="ECO:0000256" key="5">
    <source>
        <dbReference type="ARBA" id="ARBA00012807"/>
    </source>
</evidence>
<dbReference type="Proteomes" id="UP000649753">
    <property type="component" value="Unassembled WGS sequence"/>
</dbReference>
<proteinExistence type="inferred from homology"/>
<dbReference type="InterPro" id="IPR023148">
    <property type="entry name" value="tRNA_m1G_MeTrfase_C_sf"/>
</dbReference>
<comment type="function">
    <text evidence="1 15 17">Specifically methylates guanosine-37 in various tRNAs.</text>
</comment>
<dbReference type="FunFam" id="1.10.1270.20:FF:000002">
    <property type="entry name" value="tRNA (guanine-N(1)-)-methyltransferase"/>
    <property type="match status" value="1"/>
</dbReference>
<comment type="catalytic activity">
    <reaction evidence="14 15 17">
        <text>guanosine(37) in tRNA + S-adenosyl-L-methionine = N(1)-methylguanosine(37) in tRNA + S-adenosyl-L-homocysteine + H(+)</text>
        <dbReference type="Rhea" id="RHEA:36899"/>
        <dbReference type="Rhea" id="RHEA-COMP:10145"/>
        <dbReference type="Rhea" id="RHEA-COMP:10147"/>
        <dbReference type="ChEBI" id="CHEBI:15378"/>
        <dbReference type="ChEBI" id="CHEBI:57856"/>
        <dbReference type="ChEBI" id="CHEBI:59789"/>
        <dbReference type="ChEBI" id="CHEBI:73542"/>
        <dbReference type="ChEBI" id="CHEBI:74269"/>
        <dbReference type="EC" id="2.1.1.228"/>
    </reaction>
</comment>
<evidence type="ECO:0000313" key="20">
    <source>
        <dbReference type="Proteomes" id="UP000649753"/>
    </source>
</evidence>
<evidence type="ECO:0000256" key="1">
    <source>
        <dbReference type="ARBA" id="ARBA00002634"/>
    </source>
</evidence>
<feature type="domain" description="tRNA methyltransferase TRMD/TRM10-type" evidence="18">
    <location>
        <begin position="12"/>
        <end position="239"/>
    </location>
</feature>
<dbReference type="NCBIfam" id="NF000648">
    <property type="entry name" value="PRK00026.1"/>
    <property type="match status" value="1"/>
</dbReference>
<dbReference type="EMBL" id="JADBEB010000001">
    <property type="protein sequence ID" value="MBE1487831.1"/>
    <property type="molecule type" value="Genomic_DNA"/>
</dbReference>
<dbReference type="PANTHER" id="PTHR46417">
    <property type="entry name" value="TRNA (GUANINE-N(1)-)-METHYLTRANSFERASE"/>
    <property type="match status" value="1"/>
</dbReference>
<protein>
    <recommendedName>
        <fullName evidence="6 15">tRNA (guanine-N(1)-)-methyltransferase</fullName>
        <ecNumber evidence="5 15">2.1.1.228</ecNumber>
    </recommendedName>
    <alternativeName>
        <fullName evidence="12 15">M1G-methyltransferase</fullName>
    </alternativeName>
    <alternativeName>
        <fullName evidence="13 15">tRNA [GM37] methyltransferase</fullName>
    </alternativeName>
</protein>
<evidence type="ECO:0000256" key="15">
    <source>
        <dbReference type="HAMAP-Rule" id="MF_00605"/>
    </source>
</evidence>
<comment type="subunit">
    <text evidence="4 15 17">Homodimer.</text>
</comment>
<dbReference type="CDD" id="cd18080">
    <property type="entry name" value="TrmD-like"/>
    <property type="match status" value="1"/>
</dbReference>
<evidence type="ECO:0000256" key="4">
    <source>
        <dbReference type="ARBA" id="ARBA00011738"/>
    </source>
</evidence>
<sequence>MSRPDEATATRMRVDVVSIFPEYLAPLDLSLIGRARASGVLDLAVHDLRTWTHDVHRTVDDTPYGGGPGMVMRPEPWGEALDALVPVGEEPPPRLVVPSPAGVPFRQALAHEWAAERHLIFACGRYEGIDQRVLEHAATRMPVTEVSLGDYVLFGGEVAVLVIMEAVTRLLPGVLGNADSLAEESHAHGLLEAPVYTKPPGWRGHDVPEILRSGDHGRIARWRRDEALVRTARRRPDMLAVLPATELDKRDIAALAGAGFQPPADDMAK</sequence>
<dbReference type="GO" id="GO:0052906">
    <property type="term" value="F:tRNA (guanine(37)-N1)-methyltransferase activity"/>
    <property type="evidence" value="ECO:0007669"/>
    <property type="project" value="UniProtKB-UniRule"/>
</dbReference>
<dbReference type="PIRSF" id="PIRSF000386">
    <property type="entry name" value="tRNA_mtase"/>
    <property type="match status" value="1"/>
</dbReference>
<keyword evidence="20" id="KW-1185">Reference proteome</keyword>
<dbReference type="Pfam" id="PF01746">
    <property type="entry name" value="tRNA_m1G_MT"/>
    <property type="match status" value="1"/>
</dbReference>
<dbReference type="Gene3D" id="3.40.1280.10">
    <property type="match status" value="1"/>
</dbReference>
<evidence type="ECO:0000256" key="3">
    <source>
        <dbReference type="ARBA" id="ARBA00007630"/>
    </source>
</evidence>